<keyword evidence="5 9" id="KW-0798">TonB box</keyword>
<dbReference type="InterPro" id="IPR036942">
    <property type="entry name" value="Beta-barrel_TonB_sf"/>
</dbReference>
<evidence type="ECO:0000256" key="4">
    <source>
        <dbReference type="ARBA" id="ARBA00022692"/>
    </source>
</evidence>
<evidence type="ECO:0000256" key="10">
    <source>
        <dbReference type="SAM" id="SignalP"/>
    </source>
</evidence>
<evidence type="ECO:0000313" key="14">
    <source>
        <dbReference type="Proteomes" id="UP000309389"/>
    </source>
</evidence>
<dbReference type="EMBL" id="SSHH01000001">
    <property type="protein sequence ID" value="TIX51493.1"/>
    <property type="molecule type" value="Genomic_DNA"/>
</dbReference>
<evidence type="ECO:0000313" key="13">
    <source>
        <dbReference type="EMBL" id="TIX51493.1"/>
    </source>
</evidence>
<dbReference type="InterPro" id="IPR000531">
    <property type="entry name" value="Beta-barrel_TonB"/>
</dbReference>
<gene>
    <name evidence="13" type="ORF">E5222_03285</name>
</gene>
<keyword evidence="7 8" id="KW-0998">Cell outer membrane</keyword>
<comment type="similarity">
    <text evidence="8 9">Belongs to the TonB-dependent receptor family.</text>
</comment>
<evidence type="ECO:0000256" key="8">
    <source>
        <dbReference type="PROSITE-ProRule" id="PRU01360"/>
    </source>
</evidence>
<keyword evidence="4 8" id="KW-0812">Transmembrane</keyword>
<protein>
    <submittedName>
        <fullName evidence="13">TonB-dependent siderophore receptor</fullName>
    </submittedName>
</protein>
<proteinExistence type="inferred from homology"/>
<keyword evidence="14" id="KW-1185">Reference proteome</keyword>
<evidence type="ECO:0000259" key="11">
    <source>
        <dbReference type="Pfam" id="PF00593"/>
    </source>
</evidence>
<dbReference type="PANTHER" id="PTHR32552">
    <property type="entry name" value="FERRICHROME IRON RECEPTOR-RELATED"/>
    <property type="match status" value="1"/>
</dbReference>
<name>A0A4T3F2S1_9SPHN</name>
<feature type="domain" description="TonB-dependent receptor-like beta-barrel" evidence="11">
    <location>
        <begin position="281"/>
        <end position="757"/>
    </location>
</feature>
<keyword evidence="3 8" id="KW-1134">Transmembrane beta strand</keyword>
<dbReference type="Gene3D" id="2.40.170.20">
    <property type="entry name" value="TonB-dependent receptor, beta-barrel domain"/>
    <property type="match status" value="1"/>
</dbReference>
<dbReference type="Pfam" id="PF00593">
    <property type="entry name" value="TonB_dep_Rec_b-barrel"/>
    <property type="match status" value="1"/>
</dbReference>
<sequence length="789" mass="86295">MRRTTSIKRPASLRRSGSAIALGVSAAMLAMPAHAQDNSEEEEAGEVQLETLQIRDYTADSNPYTQDGAPYKARVSGDPRRVQPLAETPATITVLTEQQIEESGETDLRDILDNQPGVTVGTGENGNAFGDRYIIRGHEARSDVFVDGLRDPGMTTRESFAVEQIEITKGPSASFAGRGSTGGAVNSITKQASTDYNFTRVDLGVGTDEYYRGTVDANFRVSDYVAVRVNGLYANQEIPNRNFSDRERWGVALSTLFQPTDTFEILLDYYHLSADDIPDIGGYVPRPTGTGPSDVTVYDPWDDVPNYAQAEDFLTSDVDTFTGRLTWELSDTFTLRNSTRYGETENGYVLTGLRGGAYDPDAMTFGEVTLSTHQGYQEVDYFVNQLNLFADFHTGALYHQAIIGAEYSDYNVANGTFDVTNNGATNCETPGRGGLSPNYCITDENRNVIFGQDQIHNLLQRNIVRGGIDSDWSVETLSVYLMDTVEVNEWLTLNGGIRLDSFEYANAVLGRGATTPTLYEYEDTLWNGHAGITVKPHEEGIVYFTWGTAKNINGGESDLGGNCGYGGICVADGTDIGDGSPESSTSFELGTKWDLFDDHLLVTGALFQITKDGIFESAGSGYEAGGSLNTGKNRVRGIEIGLVGNITDKLMAQVSGVIMESEVLEASDPADIGLRLSNFSNQQFNAQLRYQATPAFAFGASATYKGEMFTGQPDDAASYDSTLDVYAYRVPDYWTFDAFATYRVNDALQARVNVTNIGNEDYYLAGYRSGHFLYKGDERRATLTLTGRF</sequence>
<evidence type="ECO:0000256" key="7">
    <source>
        <dbReference type="ARBA" id="ARBA00023237"/>
    </source>
</evidence>
<comment type="subcellular location">
    <subcellularLocation>
        <location evidence="1 8">Cell outer membrane</location>
        <topology evidence="1 8">Multi-pass membrane protein</topology>
    </subcellularLocation>
</comment>
<evidence type="ECO:0000259" key="12">
    <source>
        <dbReference type="Pfam" id="PF07715"/>
    </source>
</evidence>
<feature type="signal peptide" evidence="10">
    <location>
        <begin position="1"/>
        <end position="35"/>
    </location>
</feature>
<dbReference type="InterPro" id="IPR039426">
    <property type="entry name" value="TonB-dep_rcpt-like"/>
</dbReference>
<dbReference type="InterPro" id="IPR012910">
    <property type="entry name" value="Plug_dom"/>
</dbReference>
<dbReference type="InterPro" id="IPR037066">
    <property type="entry name" value="Plug_dom_sf"/>
</dbReference>
<dbReference type="GO" id="GO:0009279">
    <property type="term" value="C:cell outer membrane"/>
    <property type="evidence" value="ECO:0007669"/>
    <property type="project" value="UniProtKB-SubCell"/>
</dbReference>
<dbReference type="PROSITE" id="PS52016">
    <property type="entry name" value="TONB_DEPENDENT_REC_3"/>
    <property type="match status" value="1"/>
</dbReference>
<accession>A0A4T3F2S1</accession>
<evidence type="ECO:0000256" key="3">
    <source>
        <dbReference type="ARBA" id="ARBA00022452"/>
    </source>
</evidence>
<dbReference type="SUPFAM" id="SSF56935">
    <property type="entry name" value="Porins"/>
    <property type="match status" value="1"/>
</dbReference>
<evidence type="ECO:0000256" key="1">
    <source>
        <dbReference type="ARBA" id="ARBA00004571"/>
    </source>
</evidence>
<dbReference type="GO" id="GO:0015344">
    <property type="term" value="F:siderophore uptake transmembrane transporter activity"/>
    <property type="evidence" value="ECO:0007669"/>
    <property type="project" value="TreeGrafter"/>
</dbReference>
<evidence type="ECO:0000256" key="9">
    <source>
        <dbReference type="RuleBase" id="RU003357"/>
    </source>
</evidence>
<evidence type="ECO:0000256" key="6">
    <source>
        <dbReference type="ARBA" id="ARBA00023136"/>
    </source>
</evidence>
<evidence type="ECO:0000256" key="2">
    <source>
        <dbReference type="ARBA" id="ARBA00022448"/>
    </source>
</evidence>
<dbReference type="Proteomes" id="UP000309389">
    <property type="component" value="Unassembled WGS sequence"/>
</dbReference>
<dbReference type="PANTHER" id="PTHR32552:SF83">
    <property type="entry name" value="BLR3904 PROTEIN"/>
    <property type="match status" value="1"/>
</dbReference>
<dbReference type="CDD" id="cd01347">
    <property type="entry name" value="ligand_gated_channel"/>
    <property type="match status" value="1"/>
</dbReference>
<dbReference type="RefSeq" id="WP_136692279.1">
    <property type="nucleotide sequence ID" value="NZ_SSHH01000001.1"/>
</dbReference>
<keyword evidence="6 8" id="KW-0472">Membrane</keyword>
<evidence type="ECO:0000256" key="5">
    <source>
        <dbReference type="ARBA" id="ARBA00023077"/>
    </source>
</evidence>
<keyword evidence="13" id="KW-0675">Receptor</keyword>
<dbReference type="Gene3D" id="2.170.130.10">
    <property type="entry name" value="TonB-dependent receptor, plug domain"/>
    <property type="match status" value="1"/>
</dbReference>
<dbReference type="OrthoDB" id="9760333at2"/>
<keyword evidence="2 8" id="KW-0813">Transport</keyword>
<feature type="chain" id="PRO_5020879084" evidence="10">
    <location>
        <begin position="36"/>
        <end position="789"/>
    </location>
</feature>
<dbReference type="AlphaFoldDB" id="A0A4T3F2S1"/>
<organism evidence="13 14">
    <name type="scientific">Alteraurantiacibacter aquimixticola</name>
    <dbReference type="NCBI Taxonomy" id="2489173"/>
    <lineage>
        <taxon>Bacteria</taxon>
        <taxon>Pseudomonadati</taxon>
        <taxon>Pseudomonadota</taxon>
        <taxon>Alphaproteobacteria</taxon>
        <taxon>Sphingomonadales</taxon>
        <taxon>Erythrobacteraceae</taxon>
        <taxon>Alteraurantiacibacter</taxon>
    </lineage>
</organism>
<dbReference type="Pfam" id="PF07715">
    <property type="entry name" value="Plug"/>
    <property type="match status" value="1"/>
</dbReference>
<keyword evidence="10" id="KW-0732">Signal</keyword>
<comment type="caution">
    <text evidence="13">The sequence shown here is derived from an EMBL/GenBank/DDBJ whole genome shotgun (WGS) entry which is preliminary data.</text>
</comment>
<reference evidence="13 14" key="1">
    <citation type="submission" date="2019-04" db="EMBL/GenBank/DDBJ databases">
        <title>Altererythrobacter aquimixticola sp. nov., isolated from sediment of junction between the ocean and a freshwater spring.</title>
        <authorList>
            <person name="Yoon J.-H."/>
        </authorList>
    </citation>
    <scope>NUCLEOTIDE SEQUENCE [LARGE SCALE GENOMIC DNA]</scope>
    <source>
        <strain evidence="13 14">SSKS-13</strain>
    </source>
</reference>
<feature type="domain" description="TonB-dependent receptor plug" evidence="12">
    <location>
        <begin position="85"/>
        <end position="184"/>
    </location>
</feature>